<dbReference type="AlphaFoldDB" id="A0A059JDM3"/>
<keyword evidence="2" id="KW-1185">Reference proteome</keyword>
<accession>A0A059JDM3</accession>
<protein>
    <submittedName>
        <fullName evidence="1">Uncharacterized protein</fullName>
    </submittedName>
</protein>
<evidence type="ECO:0000313" key="1">
    <source>
        <dbReference type="EMBL" id="KDB25894.1"/>
    </source>
</evidence>
<reference evidence="1 2" key="1">
    <citation type="submission" date="2014-02" db="EMBL/GenBank/DDBJ databases">
        <title>The Genome Sequence of Trichophyton interdigitale MR816.</title>
        <authorList>
            <consortium name="The Broad Institute Genomics Platform"/>
            <person name="Cuomo C.A."/>
            <person name="White T.C."/>
            <person name="Graser Y."/>
            <person name="Martinez-Rossi N."/>
            <person name="Heitman J."/>
            <person name="Young S.K."/>
            <person name="Zeng Q."/>
            <person name="Gargeya S."/>
            <person name="Abouelleil A."/>
            <person name="Alvarado L."/>
            <person name="Chapman S.B."/>
            <person name="Gainer-Dewar J."/>
            <person name="Goldberg J."/>
            <person name="Griggs A."/>
            <person name="Gujja S."/>
            <person name="Hansen M."/>
            <person name="Howarth C."/>
            <person name="Imamovic A."/>
            <person name="Larimer J."/>
            <person name="Martinez D."/>
            <person name="Murphy C."/>
            <person name="Pearson M.D."/>
            <person name="Persinoti G."/>
            <person name="Poon T."/>
            <person name="Priest M."/>
            <person name="Roberts A.D."/>
            <person name="Saif S."/>
            <person name="Shea T.D."/>
            <person name="Sykes S.N."/>
            <person name="Wortman J."/>
            <person name="Nusbaum C."/>
            <person name="Birren B."/>
        </authorList>
    </citation>
    <scope>NUCLEOTIDE SEQUENCE [LARGE SCALE GENOMIC DNA]</scope>
    <source>
        <strain evidence="1 2">MR816</strain>
    </source>
</reference>
<gene>
    <name evidence="1" type="ORF">H109_02293</name>
</gene>
<dbReference type="EMBL" id="AOKY01000169">
    <property type="protein sequence ID" value="KDB25894.1"/>
    <property type="molecule type" value="Genomic_DNA"/>
</dbReference>
<proteinExistence type="predicted"/>
<evidence type="ECO:0000313" key="2">
    <source>
        <dbReference type="Proteomes" id="UP000024533"/>
    </source>
</evidence>
<comment type="caution">
    <text evidence="1">The sequence shown here is derived from an EMBL/GenBank/DDBJ whole genome shotgun (WGS) entry which is preliminary data.</text>
</comment>
<sequence>MGKATMYKSGENAPVQLAFVSKKSWSEEMIRLLGTSIIKRRVTGTALSDSHLDRNPCRSTDQQRTLELDPQPNSSLDAPFFFSPFALFSTPDWPHSYAGQAEVVECVPEWAEDERGTAATILNYGKTCGSCC</sequence>
<name>A0A059JDM3_TRIIM</name>
<dbReference type="Proteomes" id="UP000024533">
    <property type="component" value="Unassembled WGS sequence"/>
</dbReference>
<organism evidence="1 2">
    <name type="scientific">Trichophyton interdigitale (strain MR816)</name>
    <dbReference type="NCBI Taxonomy" id="1215338"/>
    <lineage>
        <taxon>Eukaryota</taxon>
        <taxon>Fungi</taxon>
        <taxon>Dikarya</taxon>
        <taxon>Ascomycota</taxon>
        <taxon>Pezizomycotina</taxon>
        <taxon>Eurotiomycetes</taxon>
        <taxon>Eurotiomycetidae</taxon>
        <taxon>Onygenales</taxon>
        <taxon>Arthrodermataceae</taxon>
        <taxon>Trichophyton</taxon>
    </lineage>
</organism>
<dbReference type="HOGENOM" id="CLU_1918561_0_0_1"/>